<dbReference type="Proteomes" id="UP000717534">
    <property type="component" value="Unassembled WGS sequence"/>
</dbReference>
<dbReference type="InterPro" id="IPR029063">
    <property type="entry name" value="SAM-dependent_MTases_sf"/>
</dbReference>
<dbReference type="SUPFAM" id="SSF53335">
    <property type="entry name" value="S-adenosyl-L-methionine-dependent methyltransferases"/>
    <property type="match status" value="1"/>
</dbReference>
<dbReference type="GO" id="GO:0008168">
    <property type="term" value="F:methyltransferase activity"/>
    <property type="evidence" value="ECO:0007669"/>
    <property type="project" value="UniProtKB-KW"/>
</dbReference>
<sequence length="110" mass="12541">MVISSEVVEHIYDPRLYANNISKLLKPSGILLISTPYHGYLKNIALALAGAWDKHFTALWDGGHIKFWSYCTLKELLHESGFREFTFQGAGRMPWLWKSMVISARNITNG</sequence>
<name>A0ABS3AUS0_9BACT</name>
<gene>
    <name evidence="1" type="ORF">JYU06_03185</name>
</gene>
<keyword evidence="2" id="KW-1185">Reference proteome</keyword>
<evidence type="ECO:0000313" key="1">
    <source>
        <dbReference type="EMBL" id="MBN4068508.1"/>
    </source>
</evidence>
<organism evidence="1 2">
    <name type="scientific">Desulfotalea psychrophila</name>
    <dbReference type="NCBI Taxonomy" id="84980"/>
    <lineage>
        <taxon>Bacteria</taxon>
        <taxon>Pseudomonadati</taxon>
        <taxon>Thermodesulfobacteriota</taxon>
        <taxon>Desulfobulbia</taxon>
        <taxon>Desulfobulbales</taxon>
        <taxon>Desulfocapsaceae</taxon>
        <taxon>Desulfotalea</taxon>
    </lineage>
</organism>
<accession>A0ABS3AUS0</accession>
<evidence type="ECO:0000313" key="2">
    <source>
        <dbReference type="Proteomes" id="UP000717534"/>
    </source>
</evidence>
<reference evidence="1 2" key="1">
    <citation type="submission" date="2021-02" db="EMBL/GenBank/DDBJ databases">
        <title>Activity-based single-cell genomes from oceanic crustal fluid captures similar information to metagenomic and metatranscriptomic surveys with orders of magnitude less sampling.</title>
        <authorList>
            <person name="D'Angelo T.S."/>
            <person name="Orcutt B.N."/>
        </authorList>
    </citation>
    <scope>NUCLEOTIDE SEQUENCE [LARGE SCALE GENOMIC DNA]</scope>
    <source>
        <strain evidence="1">AH-315-G02</strain>
    </source>
</reference>
<dbReference type="Gene3D" id="3.40.50.150">
    <property type="entry name" value="Vaccinia Virus protein VP39"/>
    <property type="match status" value="1"/>
</dbReference>
<dbReference type="EMBL" id="JAFITO010000020">
    <property type="protein sequence ID" value="MBN4068508.1"/>
    <property type="molecule type" value="Genomic_DNA"/>
</dbReference>
<dbReference type="GO" id="GO:0032259">
    <property type="term" value="P:methylation"/>
    <property type="evidence" value="ECO:0007669"/>
    <property type="project" value="UniProtKB-KW"/>
</dbReference>
<proteinExistence type="predicted"/>
<protein>
    <submittedName>
        <fullName evidence="1">Methyltransferase domain-containing protein</fullName>
    </submittedName>
</protein>
<keyword evidence="1" id="KW-0489">Methyltransferase</keyword>
<keyword evidence="1" id="KW-0808">Transferase</keyword>
<comment type="caution">
    <text evidence="1">The sequence shown here is derived from an EMBL/GenBank/DDBJ whole genome shotgun (WGS) entry which is preliminary data.</text>
</comment>
<dbReference type="Pfam" id="PF13489">
    <property type="entry name" value="Methyltransf_23"/>
    <property type="match status" value="1"/>
</dbReference>